<evidence type="ECO:0000313" key="1">
    <source>
        <dbReference type="EMBL" id="SVA82502.1"/>
    </source>
</evidence>
<gene>
    <name evidence="1" type="ORF">METZ01_LOCUS135356</name>
</gene>
<dbReference type="AlphaFoldDB" id="A0A381Z0U4"/>
<protein>
    <submittedName>
        <fullName evidence="1">Uncharacterized protein</fullName>
    </submittedName>
</protein>
<name>A0A381Z0U4_9ZZZZ</name>
<sequence>MSQSFVTHANRTFKKVMHFSLTFEIPIMFFIPKTNYKFTTIQKTIFVNLWRWISFMPNKKLESIKFSI</sequence>
<reference evidence="1" key="1">
    <citation type="submission" date="2018-05" db="EMBL/GenBank/DDBJ databases">
        <authorList>
            <person name="Lanie J.A."/>
            <person name="Ng W.-L."/>
            <person name="Kazmierczak K.M."/>
            <person name="Andrzejewski T.M."/>
            <person name="Davidsen T.M."/>
            <person name="Wayne K.J."/>
            <person name="Tettelin H."/>
            <person name="Glass J.I."/>
            <person name="Rusch D."/>
            <person name="Podicherti R."/>
            <person name="Tsui H.-C.T."/>
            <person name="Winkler M.E."/>
        </authorList>
    </citation>
    <scope>NUCLEOTIDE SEQUENCE</scope>
</reference>
<accession>A0A381Z0U4</accession>
<proteinExistence type="predicted"/>
<organism evidence="1">
    <name type="scientific">marine metagenome</name>
    <dbReference type="NCBI Taxonomy" id="408172"/>
    <lineage>
        <taxon>unclassified sequences</taxon>
        <taxon>metagenomes</taxon>
        <taxon>ecological metagenomes</taxon>
    </lineage>
</organism>
<dbReference type="EMBL" id="UINC01019481">
    <property type="protein sequence ID" value="SVA82502.1"/>
    <property type="molecule type" value="Genomic_DNA"/>
</dbReference>